<dbReference type="EMBL" id="JARBJD010000066">
    <property type="protein sequence ID" value="KAK2955494.1"/>
    <property type="molecule type" value="Genomic_DNA"/>
</dbReference>
<sequence length="624" mass="68403">MDESRKQGGVGRVVVTICDINAKPATVSDCVFFQTEGARRGSSLNIINSPIGVVSSVSNSVFESAFSPDTTEGSALSIRTSCETFIASLRFVDTLVDEARDVYYHSPNDAVSEDNVTNCQSSRKTRICESTKSSVTTSYDHLFTTITKETMMKSFSGIDNEDGTATFTIELEDAVTGEMVVVVENLDSTRSSPPPIPRSLVFNFPSEASTASCTVDVGNDELIQSPVTDYRIRRAAIADWLIHTFRVKSRTVSFNDAMKTTIDISLDCDGLMQADYSILVQTGDKERTLPLSVGSDGTTLTATGQAYPIAGAALSYATDYTIVAVKDAWGRAIIMPNAVTFRTPDEPPRINRMTHSGFDSTGEHLIVRVRGRQKPVGTYTITLNRGGHSFDVVFGELNDGETLAERYSETVSIPIFGENRKIFFDTLYSINAAFEKSTGSSVFNTATEESFTLVVTFDTSQTGHSTEYIWTEEGTTQLKFGGTYEVIEVTASSGEIFFTRGMTFDVVPARHRLLSAGTVVSDDHRNVSTVPLKGENMPIGTTTLRLLDSTHFSETSENLYVDVEITFSTETNGLLEVELYPTPQLVYGHAYLTLEMTRTGIDDEMFVTRNDSSPTKPDLFIKAY</sequence>
<name>A0ABQ9XVI6_9EUKA</name>
<comment type="caution">
    <text evidence="1">The sequence shown here is derived from an EMBL/GenBank/DDBJ whole genome shotgun (WGS) entry which is preliminary data.</text>
</comment>
<evidence type="ECO:0000313" key="1">
    <source>
        <dbReference type="EMBL" id="KAK2955494.1"/>
    </source>
</evidence>
<gene>
    <name evidence="1" type="ORF">BLNAU_9541</name>
</gene>
<proteinExistence type="predicted"/>
<keyword evidence="2" id="KW-1185">Reference proteome</keyword>
<evidence type="ECO:0000313" key="2">
    <source>
        <dbReference type="Proteomes" id="UP001281761"/>
    </source>
</evidence>
<accession>A0ABQ9XVI6</accession>
<protein>
    <submittedName>
        <fullName evidence="1">Uncharacterized protein</fullName>
    </submittedName>
</protein>
<reference evidence="1 2" key="1">
    <citation type="journal article" date="2022" name="bioRxiv">
        <title>Genomics of Preaxostyla Flagellates Illuminates Evolutionary Transitions and the Path Towards Mitochondrial Loss.</title>
        <authorList>
            <person name="Novak L.V.F."/>
            <person name="Treitli S.C."/>
            <person name="Pyrih J."/>
            <person name="Halakuc P."/>
            <person name="Pipaliya S.V."/>
            <person name="Vacek V."/>
            <person name="Brzon O."/>
            <person name="Soukal P."/>
            <person name="Eme L."/>
            <person name="Dacks J.B."/>
            <person name="Karnkowska A."/>
            <person name="Elias M."/>
            <person name="Hampl V."/>
        </authorList>
    </citation>
    <scope>NUCLEOTIDE SEQUENCE [LARGE SCALE GENOMIC DNA]</scope>
    <source>
        <strain evidence="1">NAU3</strain>
        <tissue evidence="1">Gut</tissue>
    </source>
</reference>
<dbReference type="Proteomes" id="UP001281761">
    <property type="component" value="Unassembled WGS sequence"/>
</dbReference>
<organism evidence="1 2">
    <name type="scientific">Blattamonas nauphoetae</name>
    <dbReference type="NCBI Taxonomy" id="2049346"/>
    <lineage>
        <taxon>Eukaryota</taxon>
        <taxon>Metamonada</taxon>
        <taxon>Preaxostyla</taxon>
        <taxon>Oxymonadida</taxon>
        <taxon>Blattamonas</taxon>
    </lineage>
</organism>